<protein>
    <recommendedName>
        <fullName evidence="3">Translocation and assembly module subunit TamA</fullName>
    </recommendedName>
    <alternativeName>
        <fullName evidence="9">Autotransporter assembly factor TamA</fullName>
    </alternativeName>
</protein>
<evidence type="ECO:0000256" key="10">
    <source>
        <dbReference type="ARBA" id="ARBA00093548"/>
    </source>
</evidence>
<feature type="signal peptide" evidence="11">
    <location>
        <begin position="1"/>
        <end position="27"/>
    </location>
</feature>
<comment type="subcellular location">
    <subcellularLocation>
        <location evidence="1">Cell outer membrane</location>
    </subcellularLocation>
</comment>
<keyword evidence="7" id="KW-0472">Membrane</keyword>
<proteinExistence type="inferred from homology"/>
<evidence type="ECO:0000256" key="7">
    <source>
        <dbReference type="ARBA" id="ARBA00023136"/>
    </source>
</evidence>
<dbReference type="Gene3D" id="3.10.20.310">
    <property type="entry name" value="membrane protein fhac"/>
    <property type="match status" value="3"/>
</dbReference>
<comment type="caution">
    <text evidence="15">The sequence shown here is derived from an EMBL/GenBank/DDBJ whole genome shotgun (WGS) entry which is preliminary data.</text>
</comment>
<evidence type="ECO:0000259" key="12">
    <source>
        <dbReference type="Pfam" id="PF01103"/>
    </source>
</evidence>
<feature type="chain" id="PRO_5001900690" description="Translocation and assembly module subunit TamA" evidence="11">
    <location>
        <begin position="28"/>
        <end position="616"/>
    </location>
</feature>
<evidence type="ECO:0000256" key="1">
    <source>
        <dbReference type="ARBA" id="ARBA00004442"/>
    </source>
</evidence>
<feature type="domain" description="Bacterial surface antigen (D15)" evidence="12">
    <location>
        <begin position="425"/>
        <end position="615"/>
    </location>
</feature>
<dbReference type="EMBL" id="JPEO01000007">
    <property type="protein sequence ID" value="KFZ37306.1"/>
    <property type="molecule type" value="Genomic_DNA"/>
</dbReference>
<evidence type="ECO:0000256" key="4">
    <source>
        <dbReference type="ARBA" id="ARBA00022452"/>
    </source>
</evidence>
<evidence type="ECO:0000259" key="14">
    <source>
        <dbReference type="Pfam" id="PF17243"/>
    </source>
</evidence>
<dbReference type="PANTHER" id="PTHR12815:SF47">
    <property type="entry name" value="TRANSLOCATION AND ASSEMBLY MODULE SUBUNIT TAMA"/>
    <property type="match status" value="1"/>
</dbReference>
<dbReference type="InterPro" id="IPR035243">
    <property type="entry name" value="TamA_POTRA_Dom_1"/>
</dbReference>
<dbReference type="AlphaFoldDB" id="A0A094JY04"/>
<evidence type="ECO:0000256" key="3">
    <source>
        <dbReference type="ARBA" id="ARBA00015419"/>
    </source>
</evidence>
<dbReference type="Gene3D" id="2.40.160.50">
    <property type="entry name" value="membrane protein fhac: a member of the omp85/tpsb transporter family"/>
    <property type="match status" value="1"/>
</dbReference>
<reference evidence="15 16" key="1">
    <citation type="submission" date="2014-06" db="EMBL/GenBank/DDBJ databases">
        <title>Shewanella sp. YQH10.</title>
        <authorList>
            <person name="Liu Y."/>
            <person name="Zeng R."/>
        </authorList>
    </citation>
    <scope>NUCLEOTIDE SEQUENCE [LARGE SCALE GENOMIC DNA]</scope>
    <source>
        <strain evidence="15 16">YQH10</strain>
    </source>
</reference>
<dbReference type="Pfam" id="PF01103">
    <property type="entry name" value="Omp85"/>
    <property type="match status" value="1"/>
</dbReference>
<dbReference type="InterPro" id="IPR039910">
    <property type="entry name" value="D15-like"/>
</dbReference>
<organism evidence="15 16">
    <name type="scientific">Shewanella mangrovi</name>
    <dbReference type="NCBI Taxonomy" id="1515746"/>
    <lineage>
        <taxon>Bacteria</taxon>
        <taxon>Pseudomonadati</taxon>
        <taxon>Pseudomonadota</taxon>
        <taxon>Gammaproteobacteria</taxon>
        <taxon>Alteromonadales</taxon>
        <taxon>Shewanellaceae</taxon>
        <taxon>Shewanella</taxon>
    </lineage>
</organism>
<feature type="domain" description="POTRA" evidence="13">
    <location>
        <begin position="117"/>
        <end position="192"/>
    </location>
</feature>
<dbReference type="GO" id="GO:0009279">
    <property type="term" value="C:cell outer membrane"/>
    <property type="evidence" value="ECO:0007669"/>
    <property type="project" value="UniProtKB-SubCell"/>
</dbReference>
<dbReference type="STRING" id="1515746.HR45_11595"/>
<dbReference type="InterPro" id="IPR010827">
    <property type="entry name" value="BamA/TamA_POTRA"/>
</dbReference>
<comment type="similarity">
    <text evidence="2">Belongs to the TamA family.</text>
</comment>
<feature type="domain" description="POTRA" evidence="13">
    <location>
        <begin position="197"/>
        <end position="264"/>
    </location>
</feature>
<evidence type="ECO:0000259" key="13">
    <source>
        <dbReference type="Pfam" id="PF07244"/>
    </source>
</evidence>
<evidence type="ECO:0000256" key="11">
    <source>
        <dbReference type="SAM" id="SignalP"/>
    </source>
</evidence>
<keyword evidence="4" id="KW-1134">Transmembrane beta strand</keyword>
<dbReference type="PANTHER" id="PTHR12815">
    <property type="entry name" value="SORTING AND ASSEMBLY MACHINERY SAMM50 PROTEIN FAMILY MEMBER"/>
    <property type="match status" value="1"/>
</dbReference>
<sequence length="616" mass="69057">MSVKHALAAFPLFCLCSFSSFSLSAMADDKPLLKVKINGVEGALKRNIQAYLGDDPVTDAQRDAYLFNVDDSITSALESLGYYHGKFKQDLAQTEQGPWQLQLDITPGEVTHLQWINVRIHGEMLDDPVFNRWLNSVALKPGDKLNHGDYEQMKSQLSAIAFARGYFDGEYERAEIRVNRDLNTAQINLIFNSGKRYRFGDITFSGSTLAPELLDKLIPFRAHAKYNTRRIAALNQQLLDTGYFASIKVLPQIDKLTDGQVPVKAELTPKPAHSFQIGLGADIGNSSQKEVEPRVKLIWKTPQVNRHGHSQETSLEWTPERPKALFTYTIPLSHPLNDQLQIKAGMLWDSYGVNQTFDEERGEFTNSGQLESRKKILGVARNKRISGWLFSYYVNGLQESYNQSGEAYDPMFVMLGSSISKTVRSDNTLDPKAGYRQLYSVEYTDPILGSDIRLTRLKAQLKWIDTFFEKHRFVSRLDLGVNLTASGELAEIPPSLRYFAGGDQSIRGFSYQELGPYIEYTNDDGVLARQVVGGRYLAVGSLEYQYYVTPTWRVAAFVDGGNAFDAGQLDPVVSVGGGVHWISPLGPVKLDVGFGVKDPQVDYSTWRIHLTMGTEL</sequence>
<dbReference type="InterPro" id="IPR000184">
    <property type="entry name" value="Bac_surfAg_D15"/>
</dbReference>
<dbReference type="Pfam" id="PF17243">
    <property type="entry name" value="POTRA_TamA_1"/>
    <property type="match status" value="1"/>
</dbReference>
<keyword evidence="8" id="KW-0998">Cell outer membrane</keyword>
<name>A0A094JY04_9GAMM</name>
<evidence type="ECO:0000256" key="8">
    <source>
        <dbReference type="ARBA" id="ARBA00023237"/>
    </source>
</evidence>
<dbReference type="Proteomes" id="UP000029264">
    <property type="component" value="Unassembled WGS sequence"/>
</dbReference>
<keyword evidence="5" id="KW-0812">Transmembrane</keyword>
<gene>
    <name evidence="15" type="ORF">HR45_11595</name>
</gene>
<feature type="domain" description="TamA POTRA" evidence="14">
    <location>
        <begin position="34"/>
        <end position="107"/>
    </location>
</feature>
<keyword evidence="6 11" id="KW-0732">Signal</keyword>
<comment type="subunit">
    <text evidence="10">Interacts with TamB to form the translocation and assembly module (TAM).</text>
</comment>
<evidence type="ECO:0000256" key="2">
    <source>
        <dbReference type="ARBA" id="ARBA00010248"/>
    </source>
</evidence>
<evidence type="ECO:0000313" key="16">
    <source>
        <dbReference type="Proteomes" id="UP000029264"/>
    </source>
</evidence>
<dbReference type="GO" id="GO:0009306">
    <property type="term" value="P:protein secretion"/>
    <property type="evidence" value="ECO:0007669"/>
    <property type="project" value="TreeGrafter"/>
</dbReference>
<dbReference type="eggNOG" id="COG0729">
    <property type="taxonomic scope" value="Bacteria"/>
</dbReference>
<evidence type="ECO:0000256" key="6">
    <source>
        <dbReference type="ARBA" id="ARBA00022729"/>
    </source>
</evidence>
<evidence type="ECO:0000313" key="15">
    <source>
        <dbReference type="EMBL" id="KFZ37306.1"/>
    </source>
</evidence>
<dbReference type="Pfam" id="PF07244">
    <property type="entry name" value="POTRA"/>
    <property type="match status" value="2"/>
</dbReference>
<accession>A0A094JY04</accession>
<evidence type="ECO:0000256" key="9">
    <source>
        <dbReference type="ARBA" id="ARBA00033063"/>
    </source>
</evidence>
<keyword evidence="16" id="KW-1185">Reference proteome</keyword>
<evidence type="ECO:0000256" key="5">
    <source>
        <dbReference type="ARBA" id="ARBA00022692"/>
    </source>
</evidence>
<dbReference type="GO" id="GO:0097347">
    <property type="term" value="C:TAM protein secretion complex"/>
    <property type="evidence" value="ECO:0007669"/>
    <property type="project" value="TreeGrafter"/>
</dbReference>